<dbReference type="InterPro" id="IPR038282">
    <property type="entry name" value="DUF2267_sf"/>
</dbReference>
<dbReference type="Proteomes" id="UP000321514">
    <property type="component" value="Unassembled WGS sequence"/>
</dbReference>
<accession>A0A511TC80</accession>
<comment type="caution">
    <text evidence="2">The sequence shown here is derived from an EMBL/GenBank/DDBJ whole genome shotgun (WGS) entry which is preliminary data.</text>
</comment>
<evidence type="ECO:0000313" key="3">
    <source>
        <dbReference type="Proteomes" id="UP000321514"/>
    </source>
</evidence>
<dbReference type="EMBL" id="BJXR01000049">
    <property type="protein sequence ID" value="GEN11794.1"/>
    <property type="molecule type" value="Genomic_DNA"/>
</dbReference>
<organism evidence="2 3">
    <name type="scientific">Myxococcus fulvus</name>
    <dbReference type="NCBI Taxonomy" id="33"/>
    <lineage>
        <taxon>Bacteria</taxon>
        <taxon>Pseudomonadati</taxon>
        <taxon>Myxococcota</taxon>
        <taxon>Myxococcia</taxon>
        <taxon>Myxococcales</taxon>
        <taxon>Cystobacterineae</taxon>
        <taxon>Myxococcaceae</taxon>
        <taxon>Myxococcus</taxon>
    </lineage>
</organism>
<dbReference type="Pfam" id="PF10025">
    <property type="entry name" value="DUF2267"/>
    <property type="match status" value="1"/>
</dbReference>
<dbReference type="InterPro" id="IPR018727">
    <property type="entry name" value="DUF2267"/>
</dbReference>
<reference evidence="2 3" key="1">
    <citation type="submission" date="2019-07" db="EMBL/GenBank/DDBJ databases">
        <title>Whole genome shotgun sequence of Myxococcus fulvus NBRC 100333.</title>
        <authorList>
            <person name="Hosoyama A."/>
            <person name="Uohara A."/>
            <person name="Ohji S."/>
            <person name="Ichikawa N."/>
        </authorList>
    </citation>
    <scope>NUCLEOTIDE SEQUENCE [LARGE SCALE GENOMIC DNA]</scope>
    <source>
        <strain evidence="2 3">NBRC 100333</strain>
    </source>
</reference>
<protein>
    <recommendedName>
        <fullName evidence="4">DUF2267 domain-containing protein</fullName>
    </recommendedName>
</protein>
<proteinExistence type="predicted"/>
<feature type="compositionally biased region" description="Basic and acidic residues" evidence="1">
    <location>
        <begin position="18"/>
        <end position="27"/>
    </location>
</feature>
<dbReference type="Gene3D" id="1.10.490.110">
    <property type="entry name" value="Uncharacterized conserved protein DUF2267"/>
    <property type="match status" value="1"/>
</dbReference>
<evidence type="ECO:0000313" key="2">
    <source>
        <dbReference type="EMBL" id="GEN11794.1"/>
    </source>
</evidence>
<feature type="region of interest" description="Disordered" evidence="1">
    <location>
        <begin position="1"/>
        <end position="45"/>
    </location>
</feature>
<dbReference type="STRING" id="1334629.MFUL124B02_08975"/>
<dbReference type="AlphaFoldDB" id="A0A511TC80"/>
<gene>
    <name evidence="2" type="ORF">MFU01_68310</name>
</gene>
<evidence type="ECO:0008006" key="4">
    <source>
        <dbReference type="Google" id="ProtNLM"/>
    </source>
</evidence>
<evidence type="ECO:0000256" key="1">
    <source>
        <dbReference type="SAM" id="MobiDB-lite"/>
    </source>
</evidence>
<name>A0A511TC80_MYXFU</name>
<sequence length="185" mass="20687">MCRGQPDPTKALWEDTAMADKREREGQESSSTDGSNERGGLPIEVRRARRKEAHASQHYAAFLKHLCERGGMSPSVAEKAAVSVLCAVEQRITQGETQDLEAQLPNKLTLLLHRCERHEDELPKGFGREELLARVGEDLALNPEAVEPVVRAVLNSVRAQISEGEAEDVMDQLPEDLRELWRRPS</sequence>